<dbReference type="EMBL" id="PXOG01000180">
    <property type="protein sequence ID" value="RGP69741.1"/>
    <property type="molecule type" value="Genomic_DNA"/>
</dbReference>
<feature type="compositionally biased region" description="Polar residues" evidence="1">
    <location>
        <begin position="1"/>
        <end position="13"/>
    </location>
</feature>
<accession>A0A395SBG0</accession>
<feature type="region of interest" description="Disordered" evidence="1">
    <location>
        <begin position="1"/>
        <end position="64"/>
    </location>
</feature>
<feature type="compositionally biased region" description="Polar residues" evidence="1">
    <location>
        <begin position="78"/>
        <end position="110"/>
    </location>
</feature>
<dbReference type="PANTHER" id="PTHR35872">
    <property type="entry name" value="INTEGRAL MEMBRANE PROTEIN (AFU_ORTHOLOGUE AFUA_5G07110)"/>
    <property type="match status" value="1"/>
</dbReference>
<protein>
    <recommendedName>
        <fullName evidence="4">Alpha-l-rhamnosidase c</fullName>
    </recommendedName>
</protein>
<feature type="compositionally biased region" description="Low complexity" evidence="1">
    <location>
        <begin position="42"/>
        <end position="55"/>
    </location>
</feature>
<sequence length="432" mass="47839">MTTSEQPSFNGTDTEPFPSLDNASPTNADTDPSHINNRATASSSLSGRLRRVSQSFEVSGPPEGFMAATGTIASSIFSRQTVTRRSSEPSIPMQTGQSFSSPPRHNTVPTVTEEAPEKKASESTASPRRNFTGEPAAAAPFDNGYHFPPKHSFGLSTKLGLIAFWNYVKTPTGFLVTVYGLNVVAWGGMLFLLLCNAAPAMCVPTCNDINSPRRKWIEWDSQILNALFCVTGFGLAPWRFRDLYFLLQYRLQKKEVALRRLAGIHRGWFRLPGSDQLDPQIGPHNISSSTHLSSSLAYPFPPDKIPDAPLTGVRAPPTPITRMDAVIWLMVWNTFLQCVLSGFMWGLNRYDRPSWSTGLFVALACIVAALGGIVMFIEGKKVKGIEGVPISEDDQRMLQEDRERGVWHYNNIKDKDLAAEEAKKKKKKKDKK</sequence>
<dbReference type="PANTHER" id="PTHR35872:SF1">
    <property type="entry name" value="ALPHA-L-RHAMNOSIDASE C"/>
    <property type="match status" value="1"/>
</dbReference>
<reference evidence="2 3" key="1">
    <citation type="journal article" date="2018" name="PLoS Pathog.">
        <title>Evolution of structural diversity of trichothecenes, a family of toxins produced by plant pathogenic and entomopathogenic fungi.</title>
        <authorList>
            <person name="Proctor R.H."/>
            <person name="McCormick S.P."/>
            <person name="Kim H.S."/>
            <person name="Cardoza R.E."/>
            <person name="Stanley A.M."/>
            <person name="Lindo L."/>
            <person name="Kelly A."/>
            <person name="Brown D.W."/>
            <person name="Lee T."/>
            <person name="Vaughan M.M."/>
            <person name="Alexander N.J."/>
            <person name="Busman M."/>
            <person name="Gutierrez S."/>
        </authorList>
    </citation>
    <scope>NUCLEOTIDE SEQUENCE [LARGE SCALE GENOMIC DNA]</scope>
    <source>
        <strain evidence="2 3">NRRL 20695</strain>
    </source>
</reference>
<dbReference type="OrthoDB" id="6407410at2759"/>
<feature type="compositionally biased region" description="Polar residues" evidence="1">
    <location>
        <begin position="21"/>
        <end position="41"/>
    </location>
</feature>
<organism evidence="2 3">
    <name type="scientific">Fusarium longipes</name>
    <dbReference type="NCBI Taxonomy" id="694270"/>
    <lineage>
        <taxon>Eukaryota</taxon>
        <taxon>Fungi</taxon>
        <taxon>Dikarya</taxon>
        <taxon>Ascomycota</taxon>
        <taxon>Pezizomycotina</taxon>
        <taxon>Sordariomycetes</taxon>
        <taxon>Hypocreomycetidae</taxon>
        <taxon>Hypocreales</taxon>
        <taxon>Nectriaceae</taxon>
        <taxon>Fusarium</taxon>
    </lineage>
</organism>
<comment type="caution">
    <text evidence="2">The sequence shown here is derived from an EMBL/GenBank/DDBJ whole genome shotgun (WGS) entry which is preliminary data.</text>
</comment>
<feature type="region of interest" description="Disordered" evidence="1">
    <location>
        <begin position="78"/>
        <end position="133"/>
    </location>
</feature>
<dbReference type="Pfam" id="PF11204">
    <property type="entry name" value="DUF2985"/>
    <property type="match status" value="1"/>
</dbReference>
<gene>
    <name evidence="2" type="ORF">FLONG3_7693</name>
</gene>
<dbReference type="InterPro" id="IPR021369">
    <property type="entry name" value="DUF2985"/>
</dbReference>
<evidence type="ECO:0000256" key="1">
    <source>
        <dbReference type="SAM" id="MobiDB-lite"/>
    </source>
</evidence>
<evidence type="ECO:0000313" key="3">
    <source>
        <dbReference type="Proteomes" id="UP000266234"/>
    </source>
</evidence>
<dbReference type="STRING" id="694270.A0A395SBG0"/>
<evidence type="ECO:0000313" key="2">
    <source>
        <dbReference type="EMBL" id="RGP69741.1"/>
    </source>
</evidence>
<keyword evidence="3" id="KW-1185">Reference proteome</keyword>
<name>A0A395SBG0_9HYPO</name>
<dbReference type="Proteomes" id="UP000266234">
    <property type="component" value="Unassembled WGS sequence"/>
</dbReference>
<evidence type="ECO:0008006" key="4">
    <source>
        <dbReference type="Google" id="ProtNLM"/>
    </source>
</evidence>
<proteinExistence type="predicted"/>
<dbReference type="AlphaFoldDB" id="A0A395SBG0"/>